<dbReference type="PANTHER" id="PTHR10642:SF26">
    <property type="entry name" value="RIBONUCLEASE H1"/>
    <property type="match status" value="1"/>
</dbReference>
<dbReference type="Pfam" id="PF00075">
    <property type="entry name" value="RNase_H"/>
    <property type="match status" value="1"/>
</dbReference>
<dbReference type="SUPFAM" id="SSF53098">
    <property type="entry name" value="Ribonuclease H-like"/>
    <property type="match status" value="1"/>
</dbReference>
<evidence type="ECO:0000256" key="11">
    <source>
        <dbReference type="ARBA" id="ARBA00022842"/>
    </source>
</evidence>
<keyword evidence="10" id="KW-0378">Hydrolase</keyword>
<evidence type="ECO:0000313" key="14">
    <source>
        <dbReference type="EMBL" id="SEW14897.1"/>
    </source>
</evidence>
<dbReference type="Proteomes" id="UP000763505">
    <property type="component" value="Unassembled WGS sequence"/>
</dbReference>
<reference evidence="13" key="2">
    <citation type="journal article" date="2021" name="PeerJ">
        <title>Extensive microbial diversity within the chicken gut microbiome revealed by metagenomics and culture.</title>
        <authorList>
            <person name="Gilroy R."/>
            <person name="Ravi A."/>
            <person name="Getino M."/>
            <person name="Pursley I."/>
            <person name="Horton D.L."/>
            <person name="Alikhan N.F."/>
            <person name="Baker D."/>
            <person name="Gharbi K."/>
            <person name="Hall N."/>
            <person name="Watson M."/>
            <person name="Adriaenssens E.M."/>
            <person name="Foster-Nyarko E."/>
            <person name="Jarju S."/>
            <person name="Secka A."/>
            <person name="Antonio M."/>
            <person name="Oren A."/>
            <person name="Chaudhuri R.R."/>
            <person name="La Ragione R."/>
            <person name="Hildebrand F."/>
            <person name="Pallen M.J."/>
        </authorList>
    </citation>
    <scope>NUCLEOTIDE SEQUENCE</scope>
    <source>
        <strain evidence="13">6019</strain>
    </source>
</reference>
<proteinExistence type="inferred from homology"/>
<dbReference type="InterPro" id="IPR036397">
    <property type="entry name" value="RNaseH_sf"/>
</dbReference>
<dbReference type="AlphaFoldDB" id="A0A662Z6V1"/>
<dbReference type="InterPro" id="IPR002156">
    <property type="entry name" value="RNaseH_domain"/>
</dbReference>
<dbReference type="Proteomes" id="UP000243605">
    <property type="component" value="Unassembled WGS sequence"/>
</dbReference>
<keyword evidence="9" id="KW-0255">Endonuclease</keyword>
<dbReference type="SUPFAM" id="SSF55658">
    <property type="entry name" value="L9 N-domain-like"/>
    <property type="match status" value="1"/>
</dbReference>
<evidence type="ECO:0000259" key="12">
    <source>
        <dbReference type="PROSITE" id="PS50879"/>
    </source>
</evidence>
<evidence type="ECO:0000313" key="15">
    <source>
        <dbReference type="Proteomes" id="UP000243605"/>
    </source>
</evidence>
<dbReference type="CDD" id="cd09277">
    <property type="entry name" value="RNase_HI_bacteria_like"/>
    <property type="match status" value="1"/>
</dbReference>
<evidence type="ECO:0000256" key="1">
    <source>
        <dbReference type="ARBA" id="ARBA00000077"/>
    </source>
</evidence>
<evidence type="ECO:0000313" key="13">
    <source>
        <dbReference type="EMBL" id="HJE19187.1"/>
    </source>
</evidence>
<dbReference type="EMBL" id="FOIT01000006">
    <property type="protein sequence ID" value="SEW14897.1"/>
    <property type="molecule type" value="Genomic_DNA"/>
</dbReference>
<dbReference type="EC" id="3.1.26.4" evidence="5"/>
<evidence type="ECO:0000256" key="6">
    <source>
        <dbReference type="ARBA" id="ARBA00017721"/>
    </source>
</evidence>
<dbReference type="InterPro" id="IPR011320">
    <property type="entry name" value="RNase_H1_N"/>
</dbReference>
<comment type="cofactor">
    <cofactor evidence="2">
        <name>Mg(2+)</name>
        <dbReference type="ChEBI" id="CHEBI:18420"/>
    </cofactor>
</comment>
<comment type="similarity">
    <text evidence="4">Belongs to the RNase H family.</text>
</comment>
<evidence type="ECO:0000256" key="8">
    <source>
        <dbReference type="ARBA" id="ARBA00022723"/>
    </source>
</evidence>
<dbReference type="RefSeq" id="WP_091476141.1">
    <property type="nucleotide sequence ID" value="NZ_FOIT01000006.1"/>
</dbReference>
<evidence type="ECO:0000256" key="4">
    <source>
        <dbReference type="ARBA" id="ARBA00005300"/>
    </source>
</evidence>
<sequence>MAKFYGVRFGRNPGVYNTWDECKKEVDGFPSAEYKSFKTRDEAEAYVGFVDEIEAEKATKDVGSDLVMRAYIDGSYDKSKKIYSYGSVITWNGKKIKLFGADNDPRFVDFRNVAGEIISATRTLQFAIENGVREVEIYYDYAGIEKWATREWKRNNVLTQGYSDYVKSIESDISIRFVKVKAHSGLRENDEVDQLAKDALKSTEKHNMEVENL</sequence>
<dbReference type="Gene3D" id="3.30.420.10">
    <property type="entry name" value="Ribonuclease H-like superfamily/Ribonuclease H"/>
    <property type="match status" value="1"/>
</dbReference>
<evidence type="ECO:0000256" key="10">
    <source>
        <dbReference type="ARBA" id="ARBA00022801"/>
    </source>
</evidence>
<name>A0A662Z6V1_9STAP</name>
<protein>
    <recommendedName>
        <fullName evidence="6">Ribonuclease H</fullName>
        <ecNumber evidence="5">3.1.26.4</ecNumber>
    </recommendedName>
</protein>
<comment type="catalytic activity">
    <reaction evidence="1">
        <text>Endonucleolytic cleavage to 5'-phosphomonoester.</text>
        <dbReference type="EC" id="3.1.26.4"/>
    </reaction>
</comment>
<dbReference type="InterPro" id="IPR012337">
    <property type="entry name" value="RNaseH-like_sf"/>
</dbReference>
<feature type="domain" description="RNase H type-1" evidence="12">
    <location>
        <begin position="64"/>
        <end position="201"/>
    </location>
</feature>
<organism evidence="14 15">
    <name type="scientific">Aliicoccus persicus</name>
    <dbReference type="NCBI Taxonomy" id="930138"/>
    <lineage>
        <taxon>Bacteria</taxon>
        <taxon>Bacillati</taxon>
        <taxon>Bacillota</taxon>
        <taxon>Bacilli</taxon>
        <taxon>Bacillales</taxon>
        <taxon>Staphylococcaceae</taxon>
        <taxon>Aliicoccus</taxon>
    </lineage>
</organism>
<dbReference type="PANTHER" id="PTHR10642">
    <property type="entry name" value="RIBONUCLEASE H1"/>
    <property type="match status" value="1"/>
</dbReference>
<evidence type="ECO:0000256" key="7">
    <source>
        <dbReference type="ARBA" id="ARBA00022722"/>
    </source>
</evidence>
<dbReference type="GO" id="GO:0004523">
    <property type="term" value="F:RNA-DNA hybrid ribonuclease activity"/>
    <property type="evidence" value="ECO:0007669"/>
    <property type="project" value="UniProtKB-EC"/>
</dbReference>
<dbReference type="OrthoDB" id="9811552at2"/>
<dbReference type="GO" id="GO:0046872">
    <property type="term" value="F:metal ion binding"/>
    <property type="evidence" value="ECO:0007669"/>
    <property type="project" value="UniProtKB-KW"/>
</dbReference>
<dbReference type="InterPro" id="IPR050092">
    <property type="entry name" value="RNase_H"/>
</dbReference>
<evidence type="ECO:0000256" key="2">
    <source>
        <dbReference type="ARBA" id="ARBA00001946"/>
    </source>
</evidence>
<keyword evidence="8" id="KW-0479">Metal-binding</keyword>
<reference evidence="14 15" key="1">
    <citation type="submission" date="2016-10" db="EMBL/GenBank/DDBJ databases">
        <authorList>
            <person name="Varghese N."/>
            <person name="Submissions S."/>
        </authorList>
    </citation>
    <scope>NUCLEOTIDE SEQUENCE [LARGE SCALE GENOMIC DNA]</scope>
    <source>
        <strain evidence="14 15">IBRC-M10081</strain>
    </source>
</reference>
<dbReference type="Gene3D" id="3.40.970.10">
    <property type="entry name" value="Ribonuclease H1, N-terminal domain"/>
    <property type="match status" value="1"/>
</dbReference>
<keyword evidence="7" id="KW-0540">Nuclease</keyword>
<reference evidence="13" key="3">
    <citation type="submission" date="2021-09" db="EMBL/GenBank/DDBJ databases">
        <authorList>
            <person name="Gilroy R."/>
        </authorList>
    </citation>
    <scope>NUCLEOTIDE SEQUENCE</scope>
    <source>
        <strain evidence="13">6019</strain>
    </source>
</reference>
<evidence type="ECO:0000256" key="9">
    <source>
        <dbReference type="ARBA" id="ARBA00022759"/>
    </source>
</evidence>
<dbReference type="Pfam" id="PF01693">
    <property type="entry name" value="Cauli_VI"/>
    <property type="match status" value="1"/>
</dbReference>
<accession>A0A662Z6V1</accession>
<dbReference type="GO" id="GO:0043137">
    <property type="term" value="P:DNA replication, removal of RNA primer"/>
    <property type="evidence" value="ECO:0007669"/>
    <property type="project" value="TreeGrafter"/>
</dbReference>
<keyword evidence="15" id="KW-1185">Reference proteome</keyword>
<dbReference type="PROSITE" id="PS50879">
    <property type="entry name" value="RNASE_H_1"/>
    <property type="match status" value="1"/>
</dbReference>
<dbReference type="InterPro" id="IPR037056">
    <property type="entry name" value="RNase_H1_N_sf"/>
</dbReference>
<evidence type="ECO:0000256" key="5">
    <source>
        <dbReference type="ARBA" id="ARBA00012180"/>
    </source>
</evidence>
<keyword evidence="11" id="KW-0460">Magnesium</keyword>
<dbReference type="InterPro" id="IPR009027">
    <property type="entry name" value="Ribosomal_bL9/RNase_H1_N"/>
</dbReference>
<dbReference type="FunFam" id="3.40.970.10:FF:000002">
    <property type="entry name" value="Ribonuclease H"/>
    <property type="match status" value="1"/>
</dbReference>
<gene>
    <name evidence="13" type="ORF">K8V35_02410</name>
    <name evidence="14" type="ORF">SAMN05192557_1834</name>
</gene>
<dbReference type="EMBL" id="DYYI01000022">
    <property type="protein sequence ID" value="HJE19187.1"/>
    <property type="molecule type" value="Genomic_DNA"/>
</dbReference>
<comment type="function">
    <text evidence="3">Endonuclease that specifically degrades the RNA of RNA-DNA hybrids.</text>
</comment>
<evidence type="ECO:0000256" key="3">
    <source>
        <dbReference type="ARBA" id="ARBA00004065"/>
    </source>
</evidence>
<dbReference type="GO" id="GO:0003676">
    <property type="term" value="F:nucleic acid binding"/>
    <property type="evidence" value="ECO:0007669"/>
    <property type="project" value="InterPro"/>
</dbReference>